<protein>
    <submittedName>
        <fullName evidence="2">Phosphate starvation-inducible protein PsiF</fullName>
    </submittedName>
</protein>
<dbReference type="AlphaFoldDB" id="A0A916J5I4"/>
<name>A0A916J5I4_9PROT</name>
<keyword evidence="3" id="KW-1185">Reference proteome</keyword>
<organism evidence="2 3">
    <name type="scientific">Georgfuchsia toluolica</name>
    <dbReference type="NCBI Taxonomy" id="424218"/>
    <lineage>
        <taxon>Bacteria</taxon>
        <taxon>Pseudomonadati</taxon>
        <taxon>Pseudomonadota</taxon>
        <taxon>Betaproteobacteria</taxon>
        <taxon>Nitrosomonadales</taxon>
        <taxon>Sterolibacteriaceae</taxon>
        <taxon>Georgfuchsia</taxon>
    </lineage>
</organism>
<dbReference type="EMBL" id="CAJQUM010000001">
    <property type="protein sequence ID" value="CAG4884388.1"/>
    <property type="molecule type" value="Genomic_DNA"/>
</dbReference>
<dbReference type="Proteomes" id="UP000742786">
    <property type="component" value="Unassembled WGS sequence"/>
</dbReference>
<accession>A0A916J5I4</accession>
<reference evidence="2" key="1">
    <citation type="submission" date="2021-04" db="EMBL/GenBank/DDBJ databases">
        <authorList>
            <person name="Hornung B."/>
        </authorList>
    </citation>
    <scope>NUCLEOTIDE SEQUENCE</scope>
    <source>
        <strain evidence="2">G5G6</strain>
    </source>
</reference>
<gene>
    <name evidence="2" type="ORF">GTOL_12271</name>
</gene>
<keyword evidence="1" id="KW-0732">Signal</keyword>
<evidence type="ECO:0000313" key="3">
    <source>
        <dbReference type="Proteomes" id="UP000742786"/>
    </source>
</evidence>
<dbReference type="Pfam" id="PF07769">
    <property type="entry name" value="PsiF_repeat"/>
    <property type="match status" value="2"/>
</dbReference>
<feature type="signal peptide" evidence="1">
    <location>
        <begin position="1"/>
        <end position="23"/>
    </location>
</feature>
<sequence>MSKLIGTLAAAAFVFGLQGQALAATTQQNKMKTCNAEAKEKALKGDERKAFMKDCLSAKKEGAAAKTEEPAAKAEDAKITQQDKMKSCNAEAKTKALKGDERKAFMKECLSADKK</sequence>
<evidence type="ECO:0000256" key="1">
    <source>
        <dbReference type="SAM" id="SignalP"/>
    </source>
</evidence>
<proteinExistence type="predicted"/>
<feature type="chain" id="PRO_5036779599" evidence="1">
    <location>
        <begin position="24"/>
        <end position="115"/>
    </location>
</feature>
<dbReference type="InterPro" id="IPR011690">
    <property type="entry name" value="P_starv_induced_PsiF"/>
</dbReference>
<evidence type="ECO:0000313" key="2">
    <source>
        <dbReference type="EMBL" id="CAG4884388.1"/>
    </source>
</evidence>
<dbReference type="RefSeq" id="WP_246590950.1">
    <property type="nucleotide sequence ID" value="NZ_CAJQUM010000001.1"/>
</dbReference>
<comment type="caution">
    <text evidence="2">The sequence shown here is derived from an EMBL/GenBank/DDBJ whole genome shotgun (WGS) entry which is preliminary data.</text>
</comment>